<name>A0A1H9LRG7_9BACT</name>
<keyword evidence="1" id="KW-0732">Signal</keyword>
<dbReference type="SUPFAM" id="SSF82185">
    <property type="entry name" value="Histone H3 K4-specific methyltransferase SET7/9 N-terminal domain"/>
    <property type="match status" value="1"/>
</dbReference>
<dbReference type="AlphaFoldDB" id="A0A1H9LRG7"/>
<proteinExistence type="predicted"/>
<evidence type="ECO:0000313" key="3">
    <source>
        <dbReference type="Proteomes" id="UP000199021"/>
    </source>
</evidence>
<feature type="chain" id="PRO_5011663481" description="MORN repeat variant" evidence="1">
    <location>
        <begin position="18"/>
        <end position="195"/>
    </location>
</feature>
<dbReference type="STRING" id="478744.SAMN05444359_12530"/>
<gene>
    <name evidence="2" type="ORF">SAMN05444359_12530</name>
</gene>
<protein>
    <recommendedName>
        <fullName evidence="4">MORN repeat variant</fullName>
    </recommendedName>
</protein>
<evidence type="ECO:0000313" key="2">
    <source>
        <dbReference type="EMBL" id="SER13755.1"/>
    </source>
</evidence>
<keyword evidence="3" id="KW-1185">Reference proteome</keyword>
<feature type="signal peptide" evidence="1">
    <location>
        <begin position="1"/>
        <end position="17"/>
    </location>
</feature>
<dbReference type="InParanoid" id="A0A1H9LRG7"/>
<accession>A0A1H9LRG7</accession>
<evidence type="ECO:0000256" key="1">
    <source>
        <dbReference type="SAM" id="SignalP"/>
    </source>
</evidence>
<dbReference type="PROSITE" id="PS51257">
    <property type="entry name" value="PROKAR_LIPOPROTEIN"/>
    <property type="match status" value="1"/>
</dbReference>
<dbReference type="RefSeq" id="WP_139211952.1">
    <property type="nucleotide sequence ID" value="NZ_FOFB01000025.1"/>
</dbReference>
<evidence type="ECO:0008006" key="4">
    <source>
        <dbReference type="Google" id="ProtNLM"/>
    </source>
</evidence>
<dbReference type="Gene3D" id="2.20.110.10">
    <property type="entry name" value="Histone H3 K4-specific methyltransferase SET7/9 N-terminal domain"/>
    <property type="match status" value="1"/>
</dbReference>
<dbReference type="Proteomes" id="UP000199021">
    <property type="component" value="Unassembled WGS sequence"/>
</dbReference>
<sequence>MRLLLTLLLAFSLVACQEAPPVEVQRASVDETEYEVTPVDGSKALRAERKDALGAVVESGFILNGLKQGTWTNFNFESSAPEKITSYIDGALNGPYIELDQQGRISLLSNYKANVLHGPYGTYKIGRPVTTANYIDGKLDGIMIEYDYRTNKIKQEVTYKMGLQDGPMRYYNEEGKITLEYLYRDGERVSGGIVE</sequence>
<organism evidence="2 3">
    <name type="scientific">Neolewinella agarilytica</name>
    <dbReference type="NCBI Taxonomy" id="478744"/>
    <lineage>
        <taxon>Bacteria</taxon>
        <taxon>Pseudomonadati</taxon>
        <taxon>Bacteroidota</taxon>
        <taxon>Saprospiria</taxon>
        <taxon>Saprospirales</taxon>
        <taxon>Lewinellaceae</taxon>
        <taxon>Neolewinella</taxon>
    </lineage>
</organism>
<dbReference type="EMBL" id="FOFB01000025">
    <property type="protein sequence ID" value="SER13755.1"/>
    <property type="molecule type" value="Genomic_DNA"/>
</dbReference>
<dbReference type="OrthoDB" id="659070at2"/>
<reference evidence="3" key="1">
    <citation type="submission" date="2016-10" db="EMBL/GenBank/DDBJ databases">
        <authorList>
            <person name="Varghese N."/>
            <person name="Submissions S."/>
        </authorList>
    </citation>
    <scope>NUCLEOTIDE SEQUENCE [LARGE SCALE GENOMIC DNA]</scope>
    <source>
        <strain evidence="3">DSM 24740</strain>
    </source>
</reference>